<dbReference type="PIRSF" id="PIRSF017082">
    <property type="entry name" value="YflP"/>
    <property type="match status" value="1"/>
</dbReference>
<reference evidence="3" key="1">
    <citation type="submission" date="2019-11" db="EMBL/GenBank/DDBJ databases">
        <title>Microbial mats filling the niche in hypersaline microbial mats.</title>
        <authorList>
            <person name="Wong H.L."/>
            <person name="Macleod F.I."/>
            <person name="White R.A. III"/>
            <person name="Burns B.P."/>
        </authorList>
    </citation>
    <scope>NUCLEOTIDE SEQUENCE</scope>
    <source>
        <strain evidence="3">Rbin_158</strain>
    </source>
</reference>
<dbReference type="Gene3D" id="3.40.190.150">
    <property type="entry name" value="Bordetella uptake gene, domain 1"/>
    <property type="match status" value="1"/>
</dbReference>
<comment type="similarity">
    <text evidence="1">Belongs to the UPF0065 (bug) family.</text>
</comment>
<evidence type="ECO:0000313" key="4">
    <source>
        <dbReference type="Proteomes" id="UP000649604"/>
    </source>
</evidence>
<dbReference type="AlphaFoldDB" id="A0A9D5JVP4"/>
<evidence type="ECO:0008006" key="5">
    <source>
        <dbReference type="Google" id="ProtNLM"/>
    </source>
</evidence>
<feature type="chain" id="PRO_5039306873" description="Tripartite tricarboxylate transporter substrate binding protein" evidence="2">
    <location>
        <begin position="25"/>
        <end position="325"/>
    </location>
</feature>
<dbReference type="EMBL" id="WJJP01000336">
    <property type="protein sequence ID" value="MBD3325009.1"/>
    <property type="molecule type" value="Genomic_DNA"/>
</dbReference>
<dbReference type="PANTHER" id="PTHR42928:SF5">
    <property type="entry name" value="BLR1237 PROTEIN"/>
    <property type="match status" value="1"/>
</dbReference>
<accession>A0A9D5JVP4</accession>
<dbReference type="CDD" id="cd07012">
    <property type="entry name" value="PBP2_Bug_TTT"/>
    <property type="match status" value="1"/>
</dbReference>
<organism evidence="3 4">
    <name type="scientific">candidate division KSB3 bacterium</name>
    <dbReference type="NCBI Taxonomy" id="2044937"/>
    <lineage>
        <taxon>Bacteria</taxon>
        <taxon>candidate division KSB3</taxon>
    </lineage>
</organism>
<dbReference type="Gene3D" id="3.40.190.10">
    <property type="entry name" value="Periplasmic binding protein-like II"/>
    <property type="match status" value="1"/>
</dbReference>
<comment type="caution">
    <text evidence="3">The sequence shown here is derived from an EMBL/GenBank/DDBJ whole genome shotgun (WGS) entry which is preliminary data.</text>
</comment>
<evidence type="ECO:0000313" key="3">
    <source>
        <dbReference type="EMBL" id="MBD3325009.1"/>
    </source>
</evidence>
<gene>
    <name evidence="3" type="ORF">GF339_10520</name>
</gene>
<protein>
    <recommendedName>
        <fullName evidence="5">Tripartite tricarboxylate transporter substrate binding protein</fullName>
    </recommendedName>
</protein>
<feature type="signal peptide" evidence="2">
    <location>
        <begin position="1"/>
        <end position="24"/>
    </location>
</feature>
<dbReference type="SUPFAM" id="SSF53850">
    <property type="entry name" value="Periplasmic binding protein-like II"/>
    <property type="match status" value="1"/>
</dbReference>
<evidence type="ECO:0000256" key="1">
    <source>
        <dbReference type="ARBA" id="ARBA00006987"/>
    </source>
</evidence>
<dbReference type="PANTHER" id="PTHR42928">
    <property type="entry name" value="TRICARBOXYLATE-BINDING PROTEIN"/>
    <property type="match status" value="1"/>
</dbReference>
<dbReference type="InterPro" id="IPR005064">
    <property type="entry name" value="BUG"/>
</dbReference>
<name>A0A9D5JVP4_9BACT</name>
<dbReference type="Proteomes" id="UP000649604">
    <property type="component" value="Unassembled WGS sequence"/>
</dbReference>
<dbReference type="Pfam" id="PF03401">
    <property type="entry name" value="TctC"/>
    <property type="match status" value="1"/>
</dbReference>
<proteinExistence type="inferred from homology"/>
<sequence length="325" mass="35654">MKKLGLVAIVFSLCLFLVMGAAFAEYPEKPVKIIVPYGAGGGTDTTTRIIQKALEKVLPQPVVIVNMGGAAGLIGSRELLKAEPDGYTMLVNIINVWTNKVLGTADFGPDAFQSVAQCGTFYLVEVTRPESPYDNLKQMVAYAKENPDTIKVATNIGAITHFTTLALQDAVDGAENMIRLVHIGDGATRIANVLGGHVDSTIMGTNEAKPYHESGEMKVLAVYAPERVKGFEDVPTAYEQDINLEQAVNYWFFMPEGTPMERVNYMADALEKAMQDPELVQKLESIAMIPTFLRGEELDQKIETEGKKIRAIAEKHNLVDMKKNQ</sequence>
<dbReference type="InterPro" id="IPR042100">
    <property type="entry name" value="Bug_dom1"/>
</dbReference>
<evidence type="ECO:0000256" key="2">
    <source>
        <dbReference type="SAM" id="SignalP"/>
    </source>
</evidence>
<keyword evidence="2" id="KW-0732">Signal</keyword>